<name>A0A9Q1CMA1_HOLLE</name>
<organism evidence="2 3">
    <name type="scientific">Holothuria leucospilota</name>
    <name type="common">Black long sea cucumber</name>
    <name type="synonym">Mertensiothuria leucospilota</name>
    <dbReference type="NCBI Taxonomy" id="206669"/>
    <lineage>
        <taxon>Eukaryota</taxon>
        <taxon>Metazoa</taxon>
        <taxon>Echinodermata</taxon>
        <taxon>Eleutherozoa</taxon>
        <taxon>Echinozoa</taxon>
        <taxon>Holothuroidea</taxon>
        <taxon>Aspidochirotacea</taxon>
        <taxon>Aspidochirotida</taxon>
        <taxon>Holothuriidae</taxon>
        <taxon>Holothuria</taxon>
    </lineage>
</organism>
<protein>
    <submittedName>
        <fullName evidence="2">Uncharacterized protein</fullName>
    </submittedName>
</protein>
<dbReference type="OrthoDB" id="10580297at2759"/>
<evidence type="ECO:0000313" key="3">
    <source>
        <dbReference type="Proteomes" id="UP001152320"/>
    </source>
</evidence>
<dbReference type="AlphaFoldDB" id="A0A9Q1CMA1"/>
<sequence>MIGTDSVIATFISIEICIVASGVDGTCCNFEQMQNGCSNMFQGRENELLPCTVGMDFPATDGSCQMNEHSQKDGFQDGGLPSNQIQLFATDITWDTTCQLAPDLGENCLLHQRDSTFLTLEISFTLTGANIQGIHFDLRTLEGEVEPSVGSLERSCHFLHLNKSLSDDIIGNRTFTYSGFVGLHPGSRYRLKATTLTTKGTYSAFTEKEFTVKDCIEIPENNSQTDFFCNIPTPAHWPSTILLTPNTFDVTFTVWPEEGVFDFYALYLLNGHMRNIQQNDIIVRKDLKYIKNNIEYQDVDGVYTTVMRYTFEGANEMQPGFFSIAVLPQPDNACTADYHWGKRMCLFTFFPFTYDKPASSEDTELPLTPTQMATTATVPTTSTSKVPYTPVPQYLRIIFIFVMVFLIICLVCMCLWCCNLEIYNGTSVLKYIHDCIFGENVSLDERTVTTSNWLNQYEPVPLSIPGRLHSHHSLNVSSRNSIASYSDLEM</sequence>
<feature type="transmembrane region" description="Helical" evidence="1">
    <location>
        <begin position="394"/>
        <end position="418"/>
    </location>
</feature>
<reference evidence="2" key="1">
    <citation type="submission" date="2021-10" db="EMBL/GenBank/DDBJ databases">
        <title>Tropical sea cucumber genome reveals ecological adaptation and Cuvierian tubules defense mechanism.</title>
        <authorList>
            <person name="Chen T."/>
        </authorList>
    </citation>
    <scope>NUCLEOTIDE SEQUENCE</scope>
    <source>
        <strain evidence="2">Nanhai2018</strain>
        <tissue evidence="2">Muscle</tissue>
    </source>
</reference>
<proteinExistence type="predicted"/>
<keyword evidence="3" id="KW-1185">Reference proteome</keyword>
<gene>
    <name evidence="2" type="ORF">HOLleu_05885</name>
</gene>
<comment type="caution">
    <text evidence="2">The sequence shown here is derived from an EMBL/GenBank/DDBJ whole genome shotgun (WGS) entry which is preliminary data.</text>
</comment>
<keyword evidence="1" id="KW-1133">Transmembrane helix</keyword>
<accession>A0A9Q1CMA1</accession>
<dbReference type="Proteomes" id="UP001152320">
    <property type="component" value="Chromosome 2"/>
</dbReference>
<keyword evidence="1" id="KW-0472">Membrane</keyword>
<keyword evidence="1" id="KW-0812">Transmembrane</keyword>
<evidence type="ECO:0000256" key="1">
    <source>
        <dbReference type="SAM" id="Phobius"/>
    </source>
</evidence>
<evidence type="ECO:0000313" key="2">
    <source>
        <dbReference type="EMBL" id="KAJ8047014.1"/>
    </source>
</evidence>
<dbReference type="EMBL" id="JAIZAY010000002">
    <property type="protein sequence ID" value="KAJ8047014.1"/>
    <property type="molecule type" value="Genomic_DNA"/>
</dbReference>